<dbReference type="InterPro" id="IPR017853">
    <property type="entry name" value="GH"/>
</dbReference>
<dbReference type="InterPro" id="IPR001360">
    <property type="entry name" value="Glyco_hydro_1"/>
</dbReference>
<evidence type="ECO:0000256" key="7">
    <source>
        <dbReference type="SAM" id="SignalP"/>
    </source>
</evidence>
<dbReference type="PRINTS" id="PR00131">
    <property type="entry name" value="GLHYDRLASE1"/>
</dbReference>
<dbReference type="InterPro" id="IPR033132">
    <property type="entry name" value="GH_1_N_CS"/>
</dbReference>
<protein>
    <recommendedName>
        <fullName evidence="10">Myrosinase 1-like</fullName>
    </recommendedName>
</protein>
<keyword evidence="7" id="KW-0732">Signal</keyword>
<dbReference type="Gene3D" id="3.20.20.80">
    <property type="entry name" value="Glycosidases"/>
    <property type="match status" value="1"/>
</dbReference>
<evidence type="ECO:0000256" key="2">
    <source>
        <dbReference type="ARBA" id="ARBA00011738"/>
    </source>
</evidence>
<proteinExistence type="inferred from homology"/>
<organism evidence="8 9">
    <name type="scientific">Helicoverpa armigera</name>
    <name type="common">Cotton bollworm</name>
    <name type="synonym">Heliothis armigera</name>
    <dbReference type="NCBI Taxonomy" id="29058"/>
    <lineage>
        <taxon>Eukaryota</taxon>
        <taxon>Metazoa</taxon>
        <taxon>Ecdysozoa</taxon>
        <taxon>Arthropoda</taxon>
        <taxon>Hexapoda</taxon>
        <taxon>Insecta</taxon>
        <taxon>Pterygota</taxon>
        <taxon>Neoptera</taxon>
        <taxon>Endopterygota</taxon>
        <taxon>Lepidoptera</taxon>
        <taxon>Glossata</taxon>
        <taxon>Ditrysia</taxon>
        <taxon>Noctuoidea</taxon>
        <taxon>Noctuidae</taxon>
        <taxon>Heliothinae</taxon>
        <taxon>Helicoverpa</taxon>
    </lineage>
</organism>
<evidence type="ECO:0000256" key="6">
    <source>
        <dbReference type="RuleBase" id="RU003690"/>
    </source>
</evidence>
<dbReference type="FunFam" id="3.20.20.80:FF:000013">
    <property type="entry name" value="lactase-phlorizin hydrolase"/>
    <property type="match status" value="1"/>
</dbReference>
<comment type="similarity">
    <text evidence="1 6">Belongs to the glycosyl hydrolase 1 family.</text>
</comment>
<comment type="subunit">
    <text evidence="2">Homodimer.</text>
</comment>
<dbReference type="OrthoDB" id="65569at2759"/>
<dbReference type="PANTHER" id="PTHR10353:SF36">
    <property type="entry name" value="LP05116P"/>
    <property type="match status" value="1"/>
</dbReference>
<dbReference type="AlphaFoldDB" id="A0A2W1BMB0"/>
<sequence length="497" mass="57624">MDWQRAVVFSTLLAVSWCAEDLTFPPGFKFGAATAAFQVEGAWNVSDKGESKWDRFCHEFPHKIQDRSNGDVACDSYHQWKRDIEMAEELGLHFYRFSVSWTRLLPSGFANHISEDGTRYYNNLIDGLLEKGIEPFVTLYHWDLPQSLQDLGGWTNPLVADWFADYARVVFTLFGDRVKWWITINEPIVICDVVYNSGIMAPPIISPETGAYLCNKNVMMAHARAYRIYDEEFRPKYQGKVSVANHHIWFDPLTPADAELAELARQNAVGRYAHPIYSKTGGWPASIEKALEEVSLKRGYSKSSLPAFTQEEIEFVRGTYDFYAMNHYTSRLIRKAREGETFNFWPFADCIDLGAKVQKQEDWDVTSTFWFFIHPEGIRRQLAWLKQQYGDIEFIITENGFPTVEGIHDPIRIKYYKAYLKQVLLAIKEDGVYLTGYTAWSLMDNFEWSDGYATKFGLYQVDYNDPHRKRTPRDSARFYKNLIKTYTLDDGATQDEL</sequence>
<evidence type="ECO:0000313" key="8">
    <source>
        <dbReference type="EMBL" id="PZC72823.1"/>
    </source>
</evidence>
<evidence type="ECO:0000256" key="1">
    <source>
        <dbReference type="ARBA" id="ARBA00010838"/>
    </source>
</evidence>
<dbReference type="SUPFAM" id="SSF51445">
    <property type="entry name" value="(Trans)glycosidases"/>
    <property type="match status" value="1"/>
</dbReference>
<reference evidence="8 9" key="1">
    <citation type="journal article" date="2017" name="BMC Biol.">
        <title>Genomic innovations, transcriptional plasticity and gene loss underlying the evolution and divergence of two highly polyphagous and invasive Helicoverpa pest species.</title>
        <authorList>
            <person name="Pearce S.L."/>
            <person name="Clarke D.F."/>
            <person name="East P.D."/>
            <person name="Elfekih S."/>
            <person name="Gordon K.H."/>
            <person name="Jermiin L.S."/>
            <person name="McGaughran A."/>
            <person name="Oakeshott J.G."/>
            <person name="Papanikolaou A."/>
            <person name="Perera O.P."/>
            <person name="Rane R.V."/>
            <person name="Richards S."/>
            <person name="Tay W.T."/>
            <person name="Walsh T.K."/>
            <person name="Anderson A."/>
            <person name="Anderson C.J."/>
            <person name="Asgari S."/>
            <person name="Board P.G."/>
            <person name="Bretschneider A."/>
            <person name="Campbell P.M."/>
            <person name="Chertemps T."/>
            <person name="Christeller J.T."/>
            <person name="Coppin C.W."/>
            <person name="Downes S.J."/>
            <person name="Duan G."/>
            <person name="Farnsworth C.A."/>
            <person name="Good R.T."/>
            <person name="Han L.B."/>
            <person name="Han Y.C."/>
            <person name="Hatje K."/>
            <person name="Horne I."/>
            <person name="Huang Y.P."/>
            <person name="Hughes D.S."/>
            <person name="Jacquin-Joly E."/>
            <person name="James W."/>
            <person name="Jhangiani S."/>
            <person name="Kollmar M."/>
            <person name="Kuwar S.S."/>
            <person name="Li S."/>
            <person name="Liu N.Y."/>
            <person name="Maibeche M.T."/>
            <person name="Miller J.R."/>
            <person name="Montagne N."/>
            <person name="Perry T."/>
            <person name="Qu J."/>
            <person name="Song S.V."/>
            <person name="Sutton G.G."/>
            <person name="Vogel H."/>
            <person name="Walenz B.P."/>
            <person name="Xu W."/>
            <person name="Zhang H.J."/>
            <person name="Zou Z."/>
            <person name="Batterham P."/>
            <person name="Edwards O.R."/>
            <person name="Feyereisen R."/>
            <person name="Gibbs R.A."/>
            <person name="Heckel D.G."/>
            <person name="McGrath A."/>
            <person name="Robin C."/>
            <person name="Scherer S.E."/>
            <person name="Worley K.C."/>
            <person name="Wu Y.D."/>
        </authorList>
    </citation>
    <scope>NUCLEOTIDE SEQUENCE [LARGE SCALE GENOMIC DNA]</scope>
    <source>
        <strain evidence="8">Harm_GR_Male_#8</strain>
        <tissue evidence="8">Whole organism</tissue>
    </source>
</reference>
<gene>
    <name evidence="8" type="primary">HaOG210540</name>
    <name evidence="8" type="ORF">B5X24_HaOG210540</name>
</gene>
<accession>A0A2W1BMB0</accession>
<keyword evidence="5" id="KW-0326">Glycosidase</keyword>
<keyword evidence="4" id="KW-0325">Glycoprotein</keyword>
<evidence type="ECO:0000256" key="5">
    <source>
        <dbReference type="ARBA" id="ARBA00023295"/>
    </source>
</evidence>
<evidence type="ECO:0000256" key="4">
    <source>
        <dbReference type="ARBA" id="ARBA00023180"/>
    </source>
</evidence>
<dbReference type="PROSITE" id="PS00653">
    <property type="entry name" value="GLYCOSYL_HYDROL_F1_2"/>
    <property type="match status" value="1"/>
</dbReference>
<dbReference type="EMBL" id="KZ150152">
    <property type="protein sequence ID" value="PZC72823.1"/>
    <property type="molecule type" value="Genomic_DNA"/>
</dbReference>
<dbReference type="Pfam" id="PF00232">
    <property type="entry name" value="Glyco_hydro_1"/>
    <property type="match status" value="1"/>
</dbReference>
<dbReference type="PANTHER" id="PTHR10353">
    <property type="entry name" value="GLYCOSYL HYDROLASE"/>
    <property type="match status" value="1"/>
</dbReference>
<evidence type="ECO:0000313" key="9">
    <source>
        <dbReference type="Proteomes" id="UP000249218"/>
    </source>
</evidence>
<feature type="chain" id="PRO_5016066066" description="Myrosinase 1-like" evidence="7">
    <location>
        <begin position="19"/>
        <end position="497"/>
    </location>
</feature>
<name>A0A2W1BMB0_HELAM</name>
<evidence type="ECO:0008006" key="10">
    <source>
        <dbReference type="Google" id="ProtNLM"/>
    </source>
</evidence>
<dbReference type="Proteomes" id="UP000249218">
    <property type="component" value="Unassembled WGS sequence"/>
</dbReference>
<keyword evidence="9" id="KW-1185">Reference proteome</keyword>
<dbReference type="GO" id="GO:0008422">
    <property type="term" value="F:beta-glucosidase activity"/>
    <property type="evidence" value="ECO:0007669"/>
    <property type="project" value="TreeGrafter"/>
</dbReference>
<keyword evidence="3" id="KW-0378">Hydrolase</keyword>
<feature type="signal peptide" evidence="7">
    <location>
        <begin position="1"/>
        <end position="18"/>
    </location>
</feature>
<dbReference type="GO" id="GO:0005975">
    <property type="term" value="P:carbohydrate metabolic process"/>
    <property type="evidence" value="ECO:0007669"/>
    <property type="project" value="InterPro"/>
</dbReference>
<evidence type="ECO:0000256" key="3">
    <source>
        <dbReference type="ARBA" id="ARBA00022801"/>
    </source>
</evidence>